<dbReference type="AlphaFoldDB" id="A0A8B6F0M6"/>
<sequence>MMWLNISERVCNRVDLLMDLASGKSVMMNGALECFGKSASALVMKHCKAPSRSEWKKGIHIKDNCPSIGNYVPAAQWINGDLQSIAGVVVSCSSTGIKMISQVCGGHISLSNITSPLLDTLYVVDWN</sequence>
<dbReference type="Proteomes" id="UP000596742">
    <property type="component" value="Unassembled WGS sequence"/>
</dbReference>
<keyword evidence="2" id="KW-1185">Reference proteome</keyword>
<dbReference type="OrthoDB" id="6149488at2759"/>
<dbReference type="EMBL" id="UYJE01006072">
    <property type="protein sequence ID" value="VDI42832.1"/>
    <property type="molecule type" value="Genomic_DNA"/>
</dbReference>
<evidence type="ECO:0000313" key="2">
    <source>
        <dbReference type="Proteomes" id="UP000596742"/>
    </source>
</evidence>
<accession>A0A8B6F0M6</accession>
<comment type="caution">
    <text evidence="1">The sequence shown here is derived from an EMBL/GenBank/DDBJ whole genome shotgun (WGS) entry which is preliminary data.</text>
</comment>
<reference evidence="1" key="1">
    <citation type="submission" date="2018-11" db="EMBL/GenBank/DDBJ databases">
        <authorList>
            <person name="Alioto T."/>
            <person name="Alioto T."/>
        </authorList>
    </citation>
    <scope>NUCLEOTIDE SEQUENCE</scope>
</reference>
<gene>
    <name evidence="1" type="ORF">MGAL_10B072866</name>
</gene>
<protein>
    <submittedName>
        <fullName evidence="1">Uncharacterized protein</fullName>
    </submittedName>
</protein>
<organism evidence="1 2">
    <name type="scientific">Mytilus galloprovincialis</name>
    <name type="common">Mediterranean mussel</name>
    <dbReference type="NCBI Taxonomy" id="29158"/>
    <lineage>
        <taxon>Eukaryota</taxon>
        <taxon>Metazoa</taxon>
        <taxon>Spiralia</taxon>
        <taxon>Lophotrochozoa</taxon>
        <taxon>Mollusca</taxon>
        <taxon>Bivalvia</taxon>
        <taxon>Autobranchia</taxon>
        <taxon>Pteriomorphia</taxon>
        <taxon>Mytilida</taxon>
        <taxon>Mytiloidea</taxon>
        <taxon>Mytilidae</taxon>
        <taxon>Mytilinae</taxon>
        <taxon>Mytilus</taxon>
    </lineage>
</organism>
<name>A0A8B6F0M6_MYTGA</name>
<evidence type="ECO:0000313" key="1">
    <source>
        <dbReference type="EMBL" id="VDI42832.1"/>
    </source>
</evidence>
<proteinExistence type="predicted"/>